<protein>
    <recommendedName>
        <fullName evidence="9">Cystatin fetuin-A-type domain-containing protein</fullName>
    </recommendedName>
</protein>
<evidence type="ECO:0000256" key="6">
    <source>
        <dbReference type="ARBA" id="ARBA00023180"/>
    </source>
</evidence>
<reference evidence="10 11" key="1">
    <citation type="submission" date="2019-04" db="EMBL/GenBank/DDBJ databases">
        <authorList>
            <consortium name="Wellcome Sanger Institute Data Sharing"/>
        </authorList>
    </citation>
    <scope>NUCLEOTIDE SEQUENCE [LARGE SCALE GENOMIC DNA]</scope>
</reference>
<name>A0A8C9S913_SCLFO</name>
<proteinExistence type="predicted"/>
<evidence type="ECO:0000313" key="10">
    <source>
        <dbReference type="Ensembl" id="ENSSFOP00015026865.2"/>
    </source>
</evidence>
<sequence length="372" mass="41423">MRALIVLSLLIQVLSIPPPPHVDPHPVTCDEKGVQEASQAAEKQIAVYHHHGYKYRLTNTASSKLQKKDDTECEFHLELVLEETDCHVVNPKPLEECQLRQMHETKVVSNCNVTLTIVNGKTFAIKYSCHSEPASAEELVKVCPDCPSLLSLTDPKGLESIKEAMKKFHAETNETNYWKMLEVGRISTQYMFQGQSYFAQFAIVETTCLRQDNPEESKCKMLGKEEVRFGFCTSTLLGDGEITVDCDLYEAQVLYCTLQQLIHPGGHTEDHVGPPGKPDGPPKLPHGPPKLPHGPPGHHDGHPPVLKESSEHHHPRVCGMPPFRDNKIHPIRSFPPPFMRPGFKGCHHHHTIPPTNGESHEGIVGGAGPRHV</sequence>
<evidence type="ECO:0000256" key="3">
    <source>
        <dbReference type="ARBA" id="ARBA00022729"/>
    </source>
</evidence>
<dbReference type="GO" id="GO:0031012">
    <property type="term" value="C:extracellular matrix"/>
    <property type="evidence" value="ECO:0007669"/>
    <property type="project" value="TreeGrafter"/>
</dbReference>
<reference evidence="10" key="3">
    <citation type="submission" date="2025-09" db="UniProtKB">
        <authorList>
            <consortium name="Ensembl"/>
        </authorList>
    </citation>
    <scope>IDENTIFICATION</scope>
</reference>
<evidence type="ECO:0000256" key="8">
    <source>
        <dbReference type="SAM" id="SignalP"/>
    </source>
</evidence>
<feature type="signal peptide" evidence="8">
    <location>
        <begin position="1"/>
        <end position="15"/>
    </location>
</feature>
<feature type="region of interest" description="Disordered" evidence="7">
    <location>
        <begin position="353"/>
        <end position="372"/>
    </location>
</feature>
<dbReference type="AlphaFoldDB" id="A0A8C9S913"/>
<dbReference type="PANTHER" id="PTHR13814:SF6">
    <property type="entry name" value="ALPHA-2-HS-GLYCOPROTEIN"/>
    <property type="match status" value="1"/>
</dbReference>
<evidence type="ECO:0000259" key="9">
    <source>
        <dbReference type="PROSITE" id="PS51529"/>
    </source>
</evidence>
<comment type="subcellular location">
    <subcellularLocation>
        <location evidence="1">Secreted</location>
    </subcellularLocation>
</comment>
<dbReference type="GO" id="GO:0072562">
    <property type="term" value="C:blood microparticle"/>
    <property type="evidence" value="ECO:0007669"/>
    <property type="project" value="TreeGrafter"/>
</dbReference>
<dbReference type="SUPFAM" id="SSF54403">
    <property type="entry name" value="Cystatin/monellin"/>
    <property type="match status" value="2"/>
</dbReference>
<accession>A0A8C9S913</accession>
<feature type="region of interest" description="Disordered" evidence="7">
    <location>
        <begin position="266"/>
        <end position="317"/>
    </location>
</feature>
<evidence type="ECO:0000256" key="1">
    <source>
        <dbReference type="ARBA" id="ARBA00004613"/>
    </source>
</evidence>
<evidence type="ECO:0000256" key="4">
    <source>
        <dbReference type="ARBA" id="ARBA00022737"/>
    </source>
</evidence>
<feature type="compositionally biased region" description="Pro residues" evidence="7">
    <location>
        <begin position="275"/>
        <end position="295"/>
    </location>
</feature>
<keyword evidence="2" id="KW-0964">Secreted</keyword>
<dbReference type="Ensembl" id="ENSSFOT00015027170.2">
    <property type="protein sequence ID" value="ENSSFOP00015026865.2"/>
    <property type="gene ID" value="ENSSFOG00015017244.2"/>
</dbReference>
<feature type="chain" id="PRO_5034267523" description="Cystatin fetuin-A-type domain-containing protein" evidence="8">
    <location>
        <begin position="16"/>
        <end position="372"/>
    </location>
</feature>
<organism evidence="10 11">
    <name type="scientific">Scleropages formosus</name>
    <name type="common">Asian bonytongue</name>
    <name type="synonym">Osteoglossum formosum</name>
    <dbReference type="NCBI Taxonomy" id="113540"/>
    <lineage>
        <taxon>Eukaryota</taxon>
        <taxon>Metazoa</taxon>
        <taxon>Chordata</taxon>
        <taxon>Craniata</taxon>
        <taxon>Vertebrata</taxon>
        <taxon>Euteleostomi</taxon>
        <taxon>Actinopterygii</taxon>
        <taxon>Neopterygii</taxon>
        <taxon>Teleostei</taxon>
        <taxon>Osteoglossocephala</taxon>
        <taxon>Osteoglossomorpha</taxon>
        <taxon>Osteoglossiformes</taxon>
        <taxon>Osteoglossidae</taxon>
        <taxon>Scleropages</taxon>
    </lineage>
</organism>
<gene>
    <name evidence="10" type="primary">ahsg1</name>
</gene>
<keyword evidence="3 8" id="KW-0732">Signal</keyword>
<dbReference type="InterPro" id="IPR050735">
    <property type="entry name" value="Kininogen_Fetuin_HRG"/>
</dbReference>
<dbReference type="Pfam" id="PF00031">
    <property type="entry name" value="Cystatin"/>
    <property type="match status" value="1"/>
</dbReference>
<evidence type="ECO:0000256" key="5">
    <source>
        <dbReference type="ARBA" id="ARBA00023157"/>
    </source>
</evidence>
<dbReference type="GO" id="GO:0004869">
    <property type="term" value="F:cysteine-type endopeptidase inhibitor activity"/>
    <property type="evidence" value="ECO:0007669"/>
    <property type="project" value="InterPro"/>
</dbReference>
<dbReference type="Gene3D" id="3.10.450.10">
    <property type="match status" value="2"/>
</dbReference>
<dbReference type="Proteomes" id="UP000694397">
    <property type="component" value="Chromosome 2"/>
</dbReference>
<reference evidence="10" key="2">
    <citation type="submission" date="2025-08" db="UniProtKB">
        <authorList>
            <consortium name="Ensembl"/>
        </authorList>
    </citation>
    <scope>IDENTIFICATION</scope>
</reference>
<keyword evidence="6" id="KW-0325">Glycoprotein</keyword>
<evidence type="ECO:0000256" key="7">
    <source>
        <dbReference type="SAM" id="MobiDB-lite"/>
    </source>
</evidence>
<dbReference type="PANTHER" id="PTHR13814">
    <property type="entry name" value="FETUIN"/>
    <property type="match status" value="1"/>
</dbReference>
<dbReference type="InterPro" id="IPR001363">
    <property type="entry name" value="Prot_inh_fetuin_CS"/>
</dbReference>
<evidence type="ECO:0000313" key="11">
    <source>
        <dbReference type="Proteomes" id="UP000694397"/>
    </source>
</evidence>
<dbReference type="InterPro" id="IPR046350">
    <property type="entry name" value="Cystatin_sf"/>
</dbReference>
<dbReference type="PROSITE" id="PS01254">
    <property type="entry name" value="FETUIN_1"/>
    <property type="match status" value="1"/>
</dbReference>
<feature type="domain" description="Cystatin fetuin-A-type" evidence="9">
    <location>
        <begin position="141"/>
        <end position="253"/>
    </location>
</feature>
<dbReference type="InterPro" id="IPR000010">
    <property type="entry name" value="Cystatin_dom"/>
</dbReference>
<dbReference type="InterPro" id="IPR025760">
    <property type="entry name" value="Cystatin_Fetuin_A"/>
</dbReference>
<dbReference type="OrthoDB" id="8780871at2759"/>
<keyword evidence="4" id="KW-0677">Repeat</keyword>
<dbReference type="PROSITE" id="PS51529">
    <property type="entry name" value="CYSTATIN_FETUIN_A"/>
    <property type="match status" value="1"/>
</dbReference>
<dbReference type="GeneTree" id="ENSGT00950000182930"/>
<keyword evidence="11" id="KW-1185">Reference proteome</keyword>
<feature type="compositionally biased region" description="Gly residues" evidence="7">
    <location>
        <begin position="363"/>
        <end position="372"/>
    </location>
</feature>
<keyword evidence="5" id="KW-1015">Disulfide bond</keyword>
<evidence type="ECO:0000256" key="2">
    <source>
        <dbReference type="ARBA" id="ARBA00022525"/>
    </source>
</evidence>